<dbReference type="AlphaFoldDB" id="A0A1H4YC82"/>
<organism evidence="1 2">
    <name type="scientific">Bradyrhizobium erythrophlei</name>
    <dbReference type="NCBI Taxonomy" id="1437360"/>
    <lineage>
        <taxon>Bacteria</taxon>
        <taxon>Pseudomonadati</taxon>
        <taxon>Pseudomonadota</taxon>
        <taxon>Alphaproteobacteria</taxon>
        <taxon>Hyphomicrobiales</taxon>
        <taxon>Nitrobacteraceae</taxon>
        <taxon>Bradyrhizobium</taxon>
    </lineage>
</organism>
<sequence>MKNPADSPLTIEAYLHDAVMQFRRSSGLTGPMRLTDRRVATVLEAKLRKMIGTKPNYCRPEIVFDRDNVVALEAEEMRAAGHARYTAFGA</sequence>
<name>A0A1H4YC82_9BRAD</name>
<reference evidence="1 2" key="1">
    <citation type="submission" date="2016-10" db="EMBL/GenBank/DDBJ databases">
        <authorList>
            <person name="de Groot N.N."/>
        </authorList>
    </citation>
    <scope>NUCLEOTIDE SEQUENCE [LARGE SCALE GENOMIC DNA]</scope>
    <source>
        <strain evidence="1 2">MT12</strain>
    </source>
</reference>
<accession>A0A1H4YC82</accession>
<dbReference type="OrthoDB" id="9795573at2"/>
<evidence type="ECO:0000313" key="2">
    <source>
        <dbReference type="Proteomes" id="UP000198992"/>
    </source>
</evidence>
<dbReference type="EMBL" id="FNTH01000001">
    <property type="protein sequence ID" value="SED15509.1"/>
    <property type="molecule type" value="Genomic_DNA"/>
</dbReference>
<protein>
    <submittedName>
        <fullName evidence="1">Uncharacterized protein</fullName>
    </submittedName>
</protein>
<dbReference type="RefSeq" id="WP_092117872.1">
    <property type="nucleotide sequence ID" value="NZ_FNTH01000001.1"/>
</dbReference>
<evidence type="ECO:0000313" key="1">
    <source>
        <dbReference type="EMBL" id="SED15509.1"/>
    </source>
</evidence>
<dbReference type="Proteomes" id="UP000198992">
    <property type="component" value="Unassembled WGS sequence"/>
</dbReference>
<proteinExistence type="predicted"/>
<gene>
    <name evidence="1" type="ORF">SAMN05444164_3882</name>
</gene>